<evidence type="ECO:0000256" key="1">
    <source>
        <dbReference type="SAM" id="Phobius"/>
    </source>
</evidence>
<gene>
    <name evidence="2" type="ORF">SAPIO_CDS3750</name>
</gene>
<feature type="transmembrane region" description="Helical" evidence="1">
    <location>
        <begin position="75"/>
        <end position="101"/>
    </location>
</feature>
<evidence type="ECO:0000313" key="2">
    <source>
        <dbReference type="EMBL" id="KEZ44027.1"/>
    </source>
</evidence>
<feature type="transmembrane region" description="Helical" evidence="1">
    <location>
        <begin position="6"/>
        <end position="36"/>
    </location>
</feature>
<evidence type="ECO:0000313" key="3">
    <source>
        <dbReference type="Proteomes" id="UP000028545"/>
    </source>
</evidence>
<dbReference type="OMA" id="IFDIEWR"/>
<dbReference type="HOGENOM" id="CLU_009663_0_0_1"/>
<reference evidence="2 3" key="1">
    <citation type="journal article" date="2014" name="Genome Announc.">
        <title>Draft genome sequence of the pathogenic fungus Scedosporium apiospermum.</title>
        <authorList>
            <person name="Vandeputte P."/>
            <person name="Ghamrawi S."/>
            <person name="Rechenmann M."/>
            <person name="Iltis A."/>
            <person name="Giraud S."/>
            <person name="Fleury M."/>
            <person name="Thornton C."/>
            <person name="Delhaes L."/>
            <person name="Meyer W."/>
            <person name="Papon N."/>
            <person name="Bouchara J.P."/>
        </authorList>
    </citation>
    <scope>NUCLEOTIDE SEQUENCE [LARGE SCALE GENOMIC DNA]</scope>
    <source>
        <strain evidence="2 3">IHEM 14462</strain>
    </source>
</reference>
<feature type="transmembrane region" description="Helical" evidence="1">
    <location>
        <begin position="689"/>
        <end position="711"/>
    </location>
</feature>
<keyword evidence="1" id="KW-0472">Membrane</keyword>
<name>A0A084G9L5_PSEDA</name>
<proteinExistence type="predicted"/>
<keyword evidence="1" id="KW-0812">Transmembrane</keyword>
<dbReference type="OrthoDB" id="3034003at2759"/>
<keyword evidence="3" id="KW-1185">Reference proteome</keyword>
<sequence length="718" mass="78107">MAELTVGYAAGIIAFGVVVAQLLLPTALSLFLVGVLRDQESAASWTAAGKVLQSSYWPTILRSDATHNHGVRKPIMFAVLAIPLIAILTAVAGVVTPLGLYDDLMAYKEVVGSFEYVSDPSVYFDGTSPRKNLPFSRTCMFMANTGVCPFTDDSVVYSRNSSTISFDFPNGVHTDIPLVLREVYSSGTKMATTVSNFFDIEWRQLTMRTQEVLNNGTEYPVGIFRQLDSILLWDSYKAVEGLVVNGKEGGIGFRNHTIPTGLARGASWKEDLLFVEPVTACVDTNLTFDFTISSAITFNTSNFIDFRLTDRGGFVNLVHEYPYYDLSNPQKNPDVWGRAYKAAVINNFYTMLYLNVTSPSNETLGTKAFAYVNSELGKSFDLPAPTSLSFDSLGIDISIRYGDYLFDSLKPASDNYPNPWNITADDYFDYIPLICAGAGSGDIANITNIHVACGLMRGIPIRTDGGPKAIFEDNSTWSMPLYSCATASRASIKTVDFSVTGAGGLDSLQVNSIDPKEYASEDDYPIWGTEDSGLRMTEIPMIWGILSPEYTGYPNVSTIKQPSFYLPGYASNGIQRSSFTRSPVVLYQNLPGHDFAVDVGNTVYGSGISGLGDSWPIDVLGRGNLGVFARWSDLLRNSNANTIIDLIWTDLAASAVVGTKGTLGPGNNAAEAAEAPVIMIQPIVRRVRYHLPFGIPAFILLLAVILPSALADPAALYR</sequence>
<dbReference type="EMBL" id="JOWA01000089">
    <property type="protein sequence ID" value="KEZ44027.1"/>
    <property type="molecule type" value="Genomic_DNA"/>
</dbReference>
<dbReference type="AlphaFoldDB" id="A0A084G9L5"/>
<dbReference type="GeneID" id="27722822"/>
<dbReference type="KEGG" id="sapo:SAPIO_CDS3750"/>
<dbReference type="VEuPathDB" id="FungiDB:SAPIO_CDS3750"/>
<accession>A0A084G9L5</accession>
<protein>
    <submittedName>
        <fullName evidence="2">Uncharacterized protein</fullName>
    </submittedName>
</protein>
<organism evidence="2 3">
    <name type="scientific">Pseudallescheria apiosperma</name>
    <name type="common">Scedosporium apiospermum</name>
    <dbReference type="NCBI Taxonomy" id="563466"/>
    <lineage>
        <taxon>Eukaryota</taxon>
        <taxon>Fungi</taxon>
        <taxon>Dikarya</taxon>
        <taxon>Ascomycota</taxon>
        <taxon>Pezizomycotina</taxon>
        <taxon>Sordariomycetes</taxon>
        <taxon>Hypocreomycetidae</taxon>
        <taxon>Microascales</taxon>
        <taxon>Microascaceae</taxon>
        <taxon>Scedosporium</taxon>
    </lineage>
</organism>
<keyword evidence="1" id="KW-1133">Transmembrane helix</keyword>
<dbReference type="RefSeq" id="XP_016643826.1">
    <property type="nucleotide sequence ID" value="XM_016786483.1"/>
</dbReference>
<dbReference type="Proteomes" id="UP000028545">
    <property type="component" value="Unassembled WGS sequence"/>
</dbReference>
<comment type="caution">
    <text evidence="2">The sequence shown here is derived from an EMBL/GenBank/DDBJ whole genome shotgun (WGS) entry which is preliminary data.</text>
</comment>